<proteinExistence type="predicted"/>
<evidence type="ECO:0000313" key="1">
    <source>
        <dbReference type="EMBL" id="KFB42192.1"/>
    </source>
</evidence>
<organism evidence="1">
    <name type="scientific">Anopheles sinensis</name>
    <name type="common">Mosquito</name>
    <dbReference type="NCBI Taxonomy" id="74873"/>
    <lineage>
        <taxon>Eukaryota</taxon>
        <taxon>Metazoa</taxon>
        <taxon>Ecdysozoa</taxon>
        <taxon>Arthropoda</taxon>
        <taxon>Hexapoda</taxon>
        <taxon>Insecta</taxon>
        <taxon>Pterygota</taxon>
        <taxon>Neoptera</taxon>
        <taxon>Endopterygota</taxon>
        <taxon>Diptera</taxon>
        <taxon>Nematocera</taxon>
        <taxon>Culicoidea</taxon>
        <taxon>Culicidae</taxon>
        <taxon>Anophelinae</taxon>
        <taxon>Anopheles</taxon>
    </lineage>
</organism>
<dbReference type="EMBL" id="ATLV01017441">
    <property type="status" value="NOT_ANNOTATED_CDS"/>
    <property type="molecule type" value="Genomic_DNA"/>
</dbReference>
<sequence length="67" mass="7809">MPIFFTVYDKRQHPDIGHIGAKLHPFCAERYTTNGGSSLRSRGRRPPTARMVRRGDTRWRDQVQVRA</sequence>
<keyword evidence="1" id="KW-0670">Pyruvate</keyword>
<dbReference type="Proteomes" id="UP000030765">
    <property type="component" value="Unassembled WGS sequence"/>
</dbReference>
<reference evidence="1 3" key="1">
    <citation type="journal article" date="2014" name="BMC Genomics">
        <title>Genome sequence of Anopheles sinensis provides insight into genetics basis of mosquito competence for malaria parasites.</title>
        <authorList>
            <person name="Zhou D."/>
            <person name="Zhang D."/>
            <person name="Ding G."/>
            <person name="Shi L."/>
            <person name="Hou Q."/>
            <person name="Ye Y."/>
            <person name="Xu Y."/>
            <person name="Zhou H."/>
            <person name="Xiong C."/>
            <person name="Li S."/>
            <person name="Yu J."/>
            <person name="Hong S."/>
            <person name="Yu X."/>
            <person name="Zou P."/>
            <person name="Chen C."/>
            <person name="Chang X."/>
            <person name="Wang W."/>
            <person name="Lv Y."/>
            <person name="Sun Y."/>
            <person name="Ma L."/>
            <person name="Shen B."/>
            <person name="Zhu C."/>
        </authorList>
    </citation>
    <scope>NUCLEOTIDE SEQUENCE [LARGE SCALE GENOMIC DNA]</scope>
</reference>
<evidence type="ECO:0000313" key="2">
    <source>
        <dbReference type="EnsemblMetazoa" id="ASIC009862-PA"/>
    </source>
</evidence>
<dbReference type="EMBL" id="KE525168">
    <property type="protein sequence ID" value="KFB42192.1"/>
    <property type="molecule type" value="Genomic_DNA"/>
</dbReference>
<dbReference type="AlphaFoldDB" id="A0A084VW48"/>
<keyword evidence="3" id="KW-1185">Reference proteome</keyword>
<dbReference type="GO" id="GO:0016301">
    <property type="term" value="F:kinase activity"/>
    <property type="evidence" value="ECO:0007669"/>
    <property type="project" value="UniProtKB-KW"/>
</dbReference>
<keyword evidence="1" id="KW-0808">Transferase</keyword>
<keyword evidence="1" id="KW-0418">Kinase</keyword>
<evidence type="ECO:0000313" key="3">
    <source>
        <dbReference type="Proteomes" id="UP000030765"/>
    </source>
</evidence>
<name>A0A084VW48_ANOSI</name>
<protein>
    <submittedName>
        <fullName evidence="1 2">Pyruvate kinase</fullName>
    </submittedName>
</protein>
<dbReference type="EnsemblMetazoa" id="ASIC009862-RA">
    <property type="protein sequence ID" value="ASIC009862-PA"/>
    <property type="gene ID" value="ASIC009862"/>
</dbReference>
<reference evidence="2" key="2">
    <citation type="submission" date="2020-05" db="UniProtKB">
        <authorList>
            <consortium name="EnsemblMetazoa"/>
        </authorList>
    </citation>
    <scope>IDENTIFICATION</scope>
</reference>
<dbReference type="VEuPathDB" id="VectorBase:ASIC009862"/>
<accession>A0A084VW48</accession>
<gene>
    <name evidence="1" type="ORF">ZHAS_00009862</name>
</gene>